<dbReference type="SUPFAM" id="SSF53756">
    <property type="entry name" value="UDP-Glycosyltransferase/glycogen phosphorylase"/>
    <property type="match status" value="1"/>
</dbReference>
<dbReference type="InterPro" id="IPR001296">
    <property type="entry name" value="Glyco_trans_1"/>
</dbReference>
<dbReference type="PANTHER" id="PTHR45947">
    <property type="entry name" value="SULFOQUINOVOSYL TRANSFERASE SQD2"/>
    <property type="match status" value="1"/>
</dbReference>
<evidence type="ECO:0000256" key="2">
    <source>
        <dbReference type="ARBA" id="ARBA00022679"/>
    </source>
</evidence>
<dbReference type="Gene3D" id="3.40.50.2000">
    <property type="entry name" value="Glycogen Phosphorylase B"/>
    <property type="match status" value="2"/>
</dbReference>
<comment type="caution">
    <text evidence="5">The sequence shown here is derived from an EMBL/GenBank/DDBJ whole genome shotgun (WGS) entry which is preliminary data.</text>
</comment>
<evidence type="ECO:0000259" key="3">
    <source>
        <dbReference type="Pfam" id="PF00534"/>
    </source>
</evidence>
<dbReference type="Pfam" id="PF13439">
    <property type="entry name" value="Glyco_transf_4"/>
    <property type="match status" value="1"/>
</dbReference>
<feature type="domain" description="Glycosyl transferase family 1" evidence="3">
    <location>
        <begin position="199"/>
        <end position="353"/>
    </location>
</feature>
<dbReference type="InterPro" id="IPR050194">
    <property type="entry name" value="Glycosyltransferase_grp1"/>
</dbReference>
<proteinExistence type="predicted"/>
<keyword evidence="2" id="KW-0808">Transferase</keyword>
<dbReference type="Pfam" id="PF00534">
    <property type="entry name" value="Glycos_transf_1"/>
    <property type="match status" value="1"/>
</dbReference>
<dbReference type="Proteomes" id="UP000758168">
    <property type="component" value="Unassembled WGS sequence"/>
</dbReference>
<keyword evidence="6" id="KW-1185">Reference proteome</keyword>
<protein>
    <submittedName>
        <fullName evidence="5">Glycosyltransferase involved in cell wall biosynthesis</fullName>
    </submittedName>
</protein>
<organism evidence="5 6">
    <name type="scientific">Microlunatus capsulatus</name>
    <dbReference type="NCBI Taxonomy" id="99117"/>
    <lineage>
        <taxon>Bacteria</taxon>
        <taxon>Bacillati</taxon>
        <taxon>Actinomycetota</taxon>
        <taxon>Actinomycetes</taxon>
        <taxon>Propionibacteriales</taxon>
        <taxon>Propionibacteriaceae</taxon>
        <taxon>Microlunatus</taxon>
    </lineage>
</organism>
<keyword evidence="1" id="KW-0328">Glycosyltransferase</keyword>
<sequence>MRVLLAADQYPEYINGAATFTSRLATGLAARGHTVDLVWPSVDGRPHYGIDAGVRVHRVSSLRLPTSAEIRTCTPWAVSREVRTVLGRARPDVVHVQSHFALGRALVREARTACLPVLATNHFMPENLTHHVPLLRHASAAAARAAWADLARVYRAVDAITAPTQRAVALLAAATDLPPATAISCGIDLERFHPAAPGDVDPATVLFVGRLEQEKHVDELLRAFARVPADRGARLEVVGMGSLRGELEALAVELGLGERVRFRGAVDDDALLRAYQRATVFVMPGTAELQSLATLEAMAAGRPVVAADAMALPHLVGHGDNGFLVRPGDRPELTAALTTLLDDPALRARMGAASLVRARRHALAGTLDAFEACYARLLGRPATSAPRPADALLLAS</sequence>
<dbReference type="EMBL" id="JAGIOB010000001">
    <property type="protein sequence ID" value="MBP2415176.1"/>
    <property type="molecule type" value="Genomic_DNA"/>
</dbReference>
<feature type="domain" description="Glycosyltransferase subfamily 4-like N-terminal" evidence="4">
    <location>
        <begin position="14"/>
        <end position="191"/>
    </location>
</feature>
<dbReference type="InterPro" id="IPR028098">
    <property type="entry name" value="Glyco_trans_4-like_N"/>
</dbReference>
<reference evidence="5 6" key="1">
    <citation type="submission" date="2021-03" db="EMBL/GenBank/DDBJ databases">
        <title>Sequencing the genomes of 1000 actinobacteria strains.</title>
        <authorList>
            <person name="Klenk H.-P."/>
        </authorList>
    </citation>
    <scope>NUCLEOTIDE SEQUENCE [LARGE SCALE GENOMIC DNA]</scope>
    <source>
        <strain evidence="5 6">DSM 12936</strain>
    </source>
</reference>
<dbReference type="RefSeq" id="WP_210051976.1">
    <property type="nucleotide sequence ID" value="NZ_BAAAMH010000008.1"/>
</dbReference>
<gene>
    <name evidence="5" type="ORF">JOF54_000098</name>
</gene>
<accession>A0ABS4Z2F7</accession>
<evidence type="ECO:0000313" key="6">
    <source>
        <dbReference type="Proteomes" id="UP000758168"/>
    </source>
</evidence>
<evidence type="ECO:0000259" key="4">
    <source>
        <dbReference type="Pfam" id="PF13439"/>
    </source>
</evidence>
<evidence type="ECO:0000313" key="5">
    <source>
        <dbReference type="EMBL" id="MBP2415176.1"/>
    </source>
</evidence>
<name>A0ABS4Z2F7_9ACTN</name>
<evidence type="ECO:0000256" key="1">
    <source>
        <dbReference type="ARBA" id="ARBA00022676"/>
    </source>
</evidence>
<dbReference type="PANTHER" id="PTHR45947:SF3">
    <property type="entry name" value="SULFOQUINOVOSYL TRANSFERASE SQD2"/>
    <property type="match status" value="1"/>
</dbReference>